<dbReference type="PANTHER" id="PTHR13398:SF0">
    <property type="entry name" value="GDP-FUCOSE PROTEIN O-FUCOSYLTRANSFERASE 2"/>
    <property type="match status" value="1"/>
</dbReference>
<dbReference type="AlphaFoldDB" id="A0A9P6JSF5"/>
<evidence type="ECO:0000256" key="6">
    <source>
        <dbReference type="ARBA" id="ARBA00023277"/>
    </source>
</evidence>
<keyword evidence="9" id="KW-0812">Transmembrane</keyword>
<dbReference type="Proteomes" id="UP000807306">
    <property type="component" value="Unassembled WGS sequence"/>
</dbReference>
<dbReference type="Gene3D" id="3.40.50.11350">
    <property type="match status" value="1"/>
</dbReference>
<dbReference type="GO" id="GO:0046922">
    <property type="term" value="F:peptide-O-fucosyltransferase activity"/>
    <property type="evidence" value="ECO:0007669"/>
    <property type="project" value="InterPro"/>
</dbReference>
<evidence type="ECO:0000256" key="1">
    <source>
        <dbReference type="ARBA" id="ARBA00004240"/>
    </source>
</evidence>
<keyword evidence="4" id="KW-0256">Endoplasmic reticulum</keyword>
<keyword evidence="5" id="KW-0294">Fucose metabolism</keyword>
<evidence type="ECO:0000256" key="4">
    <source>
        <dbReference type="ARBA" id="ARBA00022824"/>
    </source>
</evidence>
<sequence length="458" mass="52021">MLCARKDCRMRAIVYIFSFISFGLFVRYLGTGDSVTKTRKQTALKGLPSASFRANLRNDTFYVTTWPSAGFTNQFMGYVNMIYLATITERTPILPPFIPYKIIGTDAGLLPFGDVFDLEHLSSQLRISVLEWRDVKKLPTPTDADPYLYVPNSKAHLSESLGCWSTKASYESQPARCNQLVRHIGVDVAYTRVPATTRYKPEDPKEIHVVFSQLAALIYRSPSPLFSDLGRSPFFDPKEHPETFDYMSPSPKGLDITPEHHLACFDSLYYVTSGASSFEWKYGFSPAWRYVGRYLRFSENLQMLTQQYLNTLFPKSIPPFIAVHARRGDFDWPCGKHLCFPPLSVYQKQVDVVRKELGEILGIEVNNVVLMSDETAPEFWANVKAIGWLSVDHGTHLTIERYGPWYPTLIDIVIQSCAIGFVGTEDSTLSIVSQRRVMDWNGGAIRSVNIRDLEQYSS</sequence>
<dbReference type="InterPro" id="IPR019378">
    <property type="entry name" value="GDP-Fuc_O-FucTrfase"/>
</dbReference>
<keyword evidence="9" id="KW-1133">Transmembrane helix</keyword>
<dbReference type="GO" id="GO:0005783">
    <property type="term" value="C:endoplasmic reticulum"/>
    <property type="evidence" value="ECO:0007669"/>
    <property type="project" value="UniProtKB-SubCell"/>
</dbReference>
<dbReference type="PANTHER" id="PTHR13398">
    <property type="entry name" value="GDP-FUCOSE PROTEIN O-FUCOSYLTRANSFERASE 2"/>
    <property type="match status" value="1"/>
</dbReference>
<evidence type="ECO:0000256" key="2">
    <source>
        <dbReference type="ARBA" id="ARBA00004922"/>
    </source>
</evidence>
<protein>
    <recommendedName>
        <fullName evidence="8">GDP-fucose protein O-fucosyltransferase 2</fullName>
    </recommendedName>
</protein>
<dbReference type="CDD" id="cd11296">
    <property type="entry name" value="O-FucT_like"/>
    <property type="match status" value="1"/>
</dbReference>
<dbReference type="Pfam" id="PF10250">
    <property type="entry name" value="O-FucT"/>
    <property type="match status" value="1"/>
</dbReference>
<evidence type="ECO:0000256" key="3">
    <source>
        <dbReference type="ARBA" id="ARBA00022679"/>
    </source>
</evidence>
<gene>
    <name evidence="10" type="ORF">CPB83DRAFT_787438</name>
</gene>
<reference evidence="10" key="1">
    <citation type="submission" date="2020-11" db="EMBL/GenBank/DDBJ databases">
        <authorList>
            <consortium name="DOE Joint Genome Institute"/>
            <person name="Ahrendt S."/>
            <person name="Riley R."/>
            <person name="Andreopoulos W."/>
            <person name="Labutti K."/>
            <person name="Pangilinan J."/>
            <person name="Ruiz-Duenas F.J."/>
            <person name="Barrasa J.M."/>
            <person name="Sanchez-Garcia M."/>
            <person name="Camarero S."/>
            <person name="Miyauchi S."/>
            <person name="Serrano A."/>
            <person name="Linde D."/>
            <person name="Babiker R."/>
            <person name="Drula E."/>
            <person name="Ayuso-Fernandez I."/>
            <person name="Pacheco R."/>
            <person name="Padilla G."/>
            <person name="Ferreira P."/>
            <person name="Barriuso J."/>
            <person name="Kellner H."/>
            <person name="Castanera R."/>
            <person name="Alfaro M."/>
            <person name="Ramirez L."/>
            <person name="Pisabarro A.G."/>
            <person name="Kuo A."/>
            <person name="Tritt A."/>
            <person name="Lipzen A."/>
            <person name="He G."/>
            <person name="Yan M."/>
            <person name="Ng V."/>
            <person name="Cullen D."/>
            <person name="Martin F."/>
            <person name="Rosso M.-N."/>
            <person name="Henrissat B."/>
            <person name="Hibbett D."/>
            <person name="Martinez A.T."/>
            <person name="Grigoriev I.V."/>
        </authorList>
    </citation>
    <scope>NUCLEOTIDE SEQUENCE</scope>
    <source>
        <strain evidence="10">CBS 506.95</strain>
    </source>
</reference>
<organism evidence="10 11">
    <name type="scientific">Crepidotus variabilis</name>
    <dbReference type="NCBI Taxonomy" id="179855"/>
    <lineage>
        <taxon>Eukaryota</taxon>
        <taxon>Fungi</taxon>
        <taxon>Dikarya</taxon>
        <taxon>Basidiomycota</taxon>
        <taxon>Agaricomycotina</taxon>
        <taxon>Agaricomycetes</taxon>
        <taxon>Agaricomycetidae</taxon>
        <taxon>Agaricales</taxon>
        <taxon>Agaricineae</taxon>
        <taxon>Crepidotaceae</taxon>
        <taxon>Crepidotus</taxon>
    </lineage>
</organism>
<keyword evidence="6" id="KW-0119">Carbohydrate metabolism</keyword>
<evidence type="ECO:0000256" key="8">
    <source>
        <dbReference type="ARBA" id="ARBA00026232"/>
    </source>
</evidence>
<feature type="transmembrane region" description="Helical" evidence="9">
    <location>
        <begin position="12"/>
        <end position="30"/>
    </location>
</feature>
<comment type="similarity">
    <text evidence="7">Belongs to the glycosyltransferase 68 family.</text>
</comment>
<dbReference type="InterPro" id="IPR045130">
    <property type="entry name" value="OFUT2-like"/>
</dbReference>
<evidence type="ECO:0000313" key="10">
    <source>
        <dbReference type="EMBL" id="KAF9530883.1"/>
    </source>
</evidence>
<proteinExistence type="inferred from homology"/>
<comment type="caution">
    <text evidence="10">The sequence shown here is derived from an EMBL/GenBank/DDBJ whole genome shotgun (WGS) entry which is preliminary data.</text>
</comment>
<evidence type="ECO:0000256" key="5">
    <source>
        <dbReference type="ARBA" id="ARBA00023253"/>
    </source>
</evidence>
<keyword evidence="3" id="KW-0808">Transferase</keyword>
<comment type="pathway">
    <text evidence="2">Protein modification; protein glycosylation.</text>
</comment>
<dbReference type="Gene3D" id="3.40.50.11340">
    <property type="match status" value="1"/>
</dbReference>
<evidence type="ECO:0000256" key="7">
    <source>
        <dbReference type="ARBA" id="ARBA00025803"/>
    </source>
</evidence>
<accession>A0A9P6JSF5</accession>
<comment type="subcellular location">
    <subcellularLocation>
        <location evidence="1">Endoplasmic reticulum</location>
    </subcellularLocation>
</comment>
<dbReference type="OrthoDB" id="423313at2759"/>
<evidence type="ECO:0000313" key="11">
    <source>
        <dbReference type="Proteomes" id="UP000807306"/>
    </source>
</evidence>
<keyword evidence="11" id="KW-1185">Reference proteome</keyword>
<name>A0A9P6JSF5_9AGAR</name>
<dbReference type="EMBL" id="MU157837">
    <property type="protein sequence ID" value="KAF9530883.1"/>
    <property type="molecule type" value="Genomic_DNA"/>
</dbReference>
<evidence type="ECO:0000256" key="9">
    <source>
        <dbReference type="SAM" id="Phobius"/>
    </source>
</evidence>
<dbReference type="GO" id="GO:0006004">
    <property type="term" value="P:fucose metabolic process"/>
    <property type="evidence" value="ECO:0007669"/>
    <property type="project" value="UniProtKB-KW"/>
</dbReference>
<keyword evidence="9" id="KW-0472">Membrane</keyword>